<keyword evidence="3" id="KW-0808">Transferase</keyword>
<dbReference type="CDD" id="cd04186">
    <property type="entry name" value="GT_2_like_c"/>
    <property type="match status" value="1"/>
</dbReference>
<dbReference type="InterPro" id="IPR029044">
    <property type="entry name" value="Nucleotide-diphossugar_trans"/>
</dbReference>
<comment type="similarity">
    <text evidence="1">Belongs to the glycosyltransferase 2 family.</text>
</comment>
<dbReference type="AlphaFoldDB" id="A0A1F7GXB8"/>
<dbReference type="PANTHER" id="PTHR43179">
    <property type="entry name" value="RHAMNOSYLTRANSFERASE WBBL"/>
    <property type="match status" value="1"/>
</dbReference>
<sequence length="301" mass="34852">MSQVGVVVLTHNGQDYIEACLASVLKNTHKNFKVVVVDNNSSDNTRSIIRNKFPNVMLIRNKSNKGFATASNRGTRLCFEKWNCDYVMLLNDDTVVEKNLISSLVKPFTQYDDIGFTGPIMTYYDEPGRIWFGGGYFNKIFCYTRHRFMNSLLKDTNAHNGYTDFITACCVMISKKIIKDVGYMEEKGYWHYFVDLFYCIEAEKYGHRSYLVAKPLVRHRVSTTLGKGGTNIMNPTRAYFFARNPFLYINHHVTGPRKMTNIAGQFTIRLPFYMTHILKRRDFQSARAYIKGFIEGFRLVV</sequence>
<comment type="caution">
    <text evidence="5">The sequence shown here is derived from an EMBL/GenBank/DDBJ whole genome shotgun (WGS) entry which is preliminary data.</text>
</comment>
<dbReference type="InterPro" id="IPR001173">
    <property type="entry name" value="Glyco_trans_2-like"/>
</dbReference>
<dbReference type="GO" id="GO:0016757">
    <property type="term" value="F:glycosyltransferase activity"/>
    <property type="evidence" value="ECO:0007669"/>
    <property type="project" value="UniProtKB-KW"/>
</dbReference>
<accession>A0A1F7GXB8</accession>
<reference evidence="5 6" key="1">
    <citation type="journal article" date="2016" name="Nat. Commun.">
        <title>Thousands of microbial genomes shed light on interconnected biogeochemical processes in an aquifer system.</title>
        <authorList>
            <person name="Anantharaman K."/>
            <person name="Brown C.T."/>
            <person name="Hug L.A."/>
            <person name="Sharon I."/>
            <person name="Castelle C.J."/>
            <person name="Probst A.J."/>
            <person name="Thomas B.C."/>
            <person name="Singh A."/>
            <person name="Wilkins M.J."/>
            <person name="Karaoz U."/>
            <person name="Brodie E.L."/>
            <person name="Williams K.H."/>
            <person name="Hubbard S.S."/>
            <person name="Banfield J.F."/>
        </authorList>
    </citation>
    <scope>NUCLEOTIDE SEQUENCE [LARGE SCALE GENOMIC DNA]</scope>
</reference>
<organism evidence="5 6">
    <name type="scientific">Candidatus Roizmanbacteria bacterium RIFCSPHIGHO2_02_FULL_37_24</name>
    <dbReference type="NCBI Taxonomy" id="1802037"/>
    <lineage>
        <taxon>Bacteria</taxon>
        <taxon>Candidatus Roizmaniibacteriota</taxon>
    </lineage>
</organism>
<dbReference type="Proteomes" id="UP000177159">
    <property type="component" value="Unassembled WGS sequence"/>
</dbReference>
<evidence type="ECO:0000313" key="5">
    <source>
        <dbReference type="EMBL" id="OGK23132.1"/>
    </source>
</evidence>
<name>A0A1F7GXB8_9BACT</name>
<evidence type="ECO:0000256" key="2">
    <source>
        <dbReference type="ARBA" id="ARBA00022676"/>
    </source>
</evidence>
<dbReference type="Pfam" id="PF00535">
    <property type="entry name" value="Glycos_transf_2"/>
    <property type="match status" value="1"/>
</dbReference>
<evidence type="ECO:0000259" key="4">
    <source>
        <dbReference type="Pfam" id="PF00535"/>
    </source>
</evidence>
<dbReference type="Gene3D" id="3.90.550.10">
    <property type="entry name" value="Spore Coat Polysaccharide Biosynthesis Protein SpsA, Chain A"/>
    <property type="match status" value="1"/>
</dbReference>
<dbReference type="PANTHER" id="PTHR43179:SF12">
    <property type="entry name" value="GALACTOFURANOSYLTRANSFERASE GLFT2"/>
    <property type="match status" value="1"/>
</dbReference>
<proteinExistence type="inferred from homology"/>
<evidence type="ECO:0000256" key="1">
    <source>
        <dbReference type="ARBA" id="ARBA00006739"/>
    </source>
</evidence>
<keyword evidence="2" id="KW-0328">Glycosyltransferase</keyword>
<evidence type="ECO:0000256" key="3">
    <source>
        <dbReference type="ARBA" id="ARBA00022679"/>
    </source>
</evidence>
<evidence type="ECO:0000313" key="6">
    <source>
        <dbReference type="Proteomes" id="UP000177159"/>
    </source>
</evidence>
<gene>
    <name evidence="5" type="ORF">A3C24_01440</name>
</gene>
<dbReference type="EMBL" id="MFZM01000025">
    <property type="protein sequence ID" value="OGK23132.1"/>
    <property type="molecule type" value="Genomic_DNA"/>
</dbReference>
<dbReference type="SUPFAM" id="SSF53448">
    <property type="entry name" value="Nucleotide-diphospho-sugar transferases"/>
    <property type="match status" value="1"/>
</dbReference>
<protein>
    <recommendedName>
        <fullName evidence="4">Glycosyltransferase 2-like domain-containing protein</fullName>
    </recommendedName>
</protein>
<feature type="domain" description="Glycosyltransferase 2-like" evidence="4">
    <location>
        <begin position="6"/>
        <end position="181"/>
    </location>
</feature>